<dbReference type="OrthoDB" id="73448at2759"/>
<evidence type="ECO:0000256" key="1">
    <source>
        <dbReference type="SAM" id="Coils"/>
    </source>
</evidence>
<dbReference type="AlphaFoldDB" id="A0A1V9YRL0"/>
<feature type="region of interest" description="Disordered" evidence="2">
    <location>
        <begin position="335"/>
        <end position="355"/>
    </location>
</feature>
<keyword evidence="1" id="KW-0175">Coiled coil</keyword>
<sequence length="475" mass="52426">MAHDVSLFEIWSKNDQSPLYAKKPDNSRIFFGENDASYVRSSASLMPSRIPGLNSSDLMAKTRAEDQAKAVASAVHDGDIILSNGPLLQRSRTLPPALKASDLVSPSSSVELSPVPPKTPSGVLPDEGLTASQKVRIGLSGLLLTSEAFRNSTGINSSGKTRRNASPGQTRALNLSQAPISPAHSRTSSQGSSRSVRTEALVAKLIPTKNSVHSLIGYIKELQSSEASLRTHLDTIQTKAQEDLDASYDKVNDLEKSMRQIETERQRNAMELELKAREIDELQRKIQELRKAIEKIPPSVLSQLDQDDDELSNEQDLNEQQELNEDQDLNEEQDLMPNASPQLSPTESERDILSTPPTFEQVLVEFYELWEPAKMKNVPVLARQYSGNERALVDELEKKYGSEAVGPLEAVYPKELSRSASEVDSELVPEDSSPPTPYAPFIMTSETFMNEPTVENESPSQNSPFKPLTILFPES</sequence>
<organism evidence="3 4">
    <name type="scientific">Thraustotheca clavata</name>
    <dbReference type="NCBI Taxonomy" id="74557"/>
    <lineage>
        <taxon>Eukaryota</taxon>
        <taxon>Sar</taxon>
        <taxon>Stramenopiles</taxon>
        <taxon>Oomycota</taxon>
        <taxon>Saprolegniomycetes</taxon>
        <taxon>Saprolegniales</taxon>
        <taxon>Achlyaceae</taxon>
        <taxon>Thraustotheca</taxon>
    </lineage>
</organism>
<protein>
    <submittedName>
        <fullName evidence="3">Uncharacterized protein</fullName>
    </submittedName>
</protein>
<reference evidence="3 4" key="1">
    <citation type="journal article" date="2014" name="Genome Biol. Evol.">
        <title>The secreted proteins of Achlya hypogyna and Thraustotheca clavata identify the ancestral oomycete secretome and reveal gene acquisitions by horizontal gene transfer.</title>
        <authorList>
            <person name="Misner I."/>
            <person name="Blouin N."/>
            <person name="Leonard G."/>
            <person name="Richards T.A."/>
            <person name="Lane C.E."/>
        </authorList>
    </citation>
    <scope>NUCLEOTIDE SEQUENCE [LARGE SCALE GENOMIC DNA]</scope>
    <source>
        <strain evidence="3 4">ATCC 34112</strain>
    </source>
</reference>
<dbReference type="EMBL" id="JNBS01003240">
    <property type="protein sequence ID" value="OQR88429.1"/>
    <property type="molecule type" value="Genomic_DNA"/>
</dbReference>
<feature type="compositionally biased region" description="Polar residues" evidence="2">
    <location>
        <begin position="451"/>
        <end position="464"/>
    </location>
</feature>
<keyword evidence="4" id="KW-1185">Reference proteome</keyword>
<dbReference type="STRING" id="74557.A0A1V9YRL0"/>
<name>A0A1V9YRL0_9STRA</name>
<feature type="compositionally biased region" description="Low complexity" evidence="2">
    <location>
        <begin position="101"/>
        <end position="113"/>
    </location>
</feature>
<evidence type="ECO:0000313" key="4">
    <source>
        <dbReference type="Proteomes" id="UP000243217"/>
    </source>
</evidence>
<accession>A0A1V9YRL0</accession>
<feature type="region of interest" description="Disordered" evidence="2">
    <location>
        <begin position="451"/>
        <end position="475"/>
    </location>
</feature>
<evidence type="ECO:0000256" key="2">
    <source>
        <dbReference type="SAM" id="MobiDB-lite"/>
    </source>
</evidence>
<evidence type="ECO:0000313" key="3">
    <source>
        <dbReference type="EMBL" id="OQR88429.1"/>
    </source>
</evidence>
<feature type="coiled-coil region" evidence="1">
    <location>
        <begin position="244"/>
        <end position="324"/>
    </location>
</feature>
<feature type="region of interest" description="Disordered" evidence="2">
    <location>
        <begin position="176"/>
        <end position="195"/>
    </location>
</feature>
<feature type="region of interest" description="Disordered" evidence="2">
    <location>
        <begin position="99"/>
        <end position="129"/>
    </location>
</feature>
<gene>
    <name evidence="3" type="ORF">THRCLA_10334</name>
</gene>
<proteinExistence type="predicted"/>
<feature type="region of interest" description="Disordered" evidence="2">
    <location>
        <begin position="422"/>
        <end position="441"/>
    </location>
</feature>
<comment type="caution">
    <text evidence="3">The sequence shown here is derived from an EMBL/GenBank/DDBJ whole genome shotgun (WGS) entry which is preliminary data.</text>
</comment>
<dbReference type="Proteomes" id="UP000243217">
    <property type="component" value="Unassembled WGS sequence"/>
</dbReference>
<feature type="compositionally biased region" description="Low complexity" evidence="2">
    <location>
        <begin position="185"/>
        <end position="195"/>
    </location>
</feature>